<keyword evidence="1" id="KW-0596">Phosphopantetheine</keyword>
<organism evidence="9 10">
    <name type="scientific">Corallococcus macrosporus</name>
    <dbReference type="NCBI Taxonomy" id="35"/>
    <lineage>
        <taxon>Bacteria</taxon>
        <taxon>Pseudomonadati</taxon>
        <taxon>Myxococcota</taxon>
        <taxon>Myxococcia</taxon>
        <taxon>Myxococcales</taxon>
        <taxon>Cystobacterineae</taxon>
        <taxon>Myxococcaceae</taxon>
        <taxon>Corallococcus</taxon>
    </lineage>
</organism>
<dbReference type="InterPro" id="IPR020806">
    <property type="entry name" value="PKS_PP-bd"/>
</dbReference>
<dbReference type="SMART" id="SM00823">
    <property type="entry name" value="PKS_PP"/>
    <property type="match status" value="1"/>
</dbReference>
<dbReference type="InterPro" id="IPR016035">
    <property type="entry name" value="Acyl_Trfase/lysoPLipase"/>
</dbReference>
<dbReference type="Proteomes" id="UP000664052">
    <property type="component" value="Unassembled WGS sequence"/>
</dbReference>
<dbReference type="SMART" id="SM00826">
    <property type="entry name" value="PKS_DH"/>
    <property type="match status" value="1"/>
</dbReference>
<dbReference type="Gene3D" id="3.10.129.110">
    <property type="entry name" value="Polyketide synthase dehydratase"/>
    <property type="match status" value="1"/>
</dbReference>
<keyword evidence="10" id="KW-1185">Reference proteome</keyword>
<feature type="region of interest" description="C-terminal hotdog fold" evidence="4">
    <location>
        <begin position="1523"/>
        <end position="1666"/>
    </location>
</feature>
<evidence type="ECO:0000256" key="2">
    <source>
        <dbReference type="ARBA" id="ARBA00022553"/>
    </source>
</evidence>
<dbReference type="InterPro" id="IPR014043">
    <property type="entry name" value="Acyl_transferase_dom"/>
</dbReference>
<dbReference type="InterPro" id="IPR049552">
    <property type="entry name" value="PKS_DH_N"/>
</dbReference>
<evidence type="ECO:0000313" key="9">
    <source>
        <dbReference type="EMBL" id="MBN8232596.1"/>
    </source>
</evidence>
<dbReference type="SMART" id="SM00827">
    <property type="entry name" value="PKS_AT"/>
    <property type="match status" value="1"/>
</dbReference>
<feature type="region of interest" description="Disordered" evidence="5">
    <location>
        <begin position="1863"/>
        <end position="1903"/>
    </location>
</feature>
<dbReference type="SUPFAM" id="SSF52151">
    <property type="entry name" value="FabD/lysophospholipase-like"/>
    <property type="match status" value="1"/>
</dbReference>
<dbReference type="InterPro" id="IPR014031">
    <property type="entry name" value="Ketoacyl_synth_C"/>
</dbReference>
<dbReference type="SMART" id="SM01294">
    <property type="entry name" value="PKS_PP_betabranch"/>
    <property type="match status" value="1"/>
</dbReference>
<dbReference type="CDD" id="cd08953">
    <property type="entry name" value="KR_2_SDR_x"/>
    <property type="match status" value="1"/>
</dbReference>
<proteinExistence type="predicted"/>
<dbReference type="Pfam" id="PF14765">
    <property type="entry name" value="PS-DH"/>
    <property type="match status" value="1"/>
</dbReference>
<protein>
    <submittedName>
        <fullName evidence="9">SDR family NAD(P)-dependent oxidoreductase</fullName>
    </submittedName>
</protein>
<dbReference type="Pfam" id="PF02801">
    <property type="entry name" value="Ketoacyl-synt_C"/>
    <property type="match status" value="1"/>
</dbReference>
<dbReference type="RefSeq" id="WP_207057130.1">
    <property type="nucleotide sequence ID" value="NZ_JAFIMU010000012.1"/>
</dbReference>
<keyword evidence="2" id="KW-0597">Phosphoprotein</keyword>
<accession>A0ABS3DMQ0</accession>
<dbReference type="SUPFAM" id="SSF47336">
    <property type="entry name" value="ACP-like"/>
    <property type="match status" value="1"/>
</dbReference>
<dbReference type="InterPro" id="IPR009081">
    <property type="entry name" value="PP-bd_ACP"/>
</dbReference>
<dbReference type="EMBL" id="JAFIMU010000012">
    <property type="protein sequence ID" value="MBN8232596.1"/>
    <property type="molecule type" value="Genomic_DNA"/>
</dbReference>
<dbReference type="PROSITE" id="PS00012">
    <property type="entry name" value="PHOSPHOPANTETHEINE"/>
    <property type="match status" value="1"/>
</dbReference>
<dbReference type="PROSITE" id="PS52004">
    <property type="entry name" value="KS3_2"/>
    <property type="match status" value="1"/>
</dbReference>
<sequence length="1903" mass="203654">MSDTLEQEGLEGIAVIGMAGRFPGAADVDAFWRNLRDGVESIRTYSEEELRQAGVAPELLADPSYVRANAALDGVELFDAAFFGMNPGVAQITDPQQRVFLEVAWHALEHAGCDAERFAGDIGVFGGLSINTYLLENLAANRGIIESHGMLQAAMANRGDHLATLTAYKLKLRGPAFGVQSTCSTALSAVHLACQALLAYQTDVALAGGVAVRVPQTAGYLFQEGGVASPDGHCRPFDAKARGTVFGSGAGVVVLKRLEDALAAGDTIHAVIRGSAANNDGAMKVGYTAPSAEGQRRAIGMALAVAGVSPDTVEYVECHGTGTVLGDPIEVEALTQVFAAKTRRKHFCALGSVKSNIGHLDTAAGIAGLIKAVLCLKHRQLPATLHFESPNPALALDDSPFFVNARLRDWPRAEAHPRRAGVSSFGIGGTNVHLVLEEAPPARETPRDSGWQTLVLSARTPGALEVATERLREHLAANPELALADVAHTLQAGRRTFEVRRALACRTVAEAVELLERLPPDRAWTGKAGGTARSVAFLFPGVGSQRPDMAREVARDVPAFGRHLDQVLSALDAALGQDLRPLLFPAPGAEAAAAQALARTHLAEPALFAVECALARTWSDWGIQPRAVLGEGIGEYTAALVAGVLSFEDAVALVALRSRLVKRLPEGAMTVVMLPERELEALLPAHGLSLASVGRPSVGTVSGPLAGIEALEARLAERGVGFRRLSGDRALQSPAVDAITAELGAAVRRVSRRAPTVPYYSGVHGGWVEAAQVEDAAWWASQPRRTLRLSAGVEALYQEPDRLLLEVGPGRAWLNLARLHPAKAPQHLVMGSLAHDSKEPSETHSLMAALARAWVAGASVDWEGVRAGAPRGNIPLPQYPFERQRLWLEPTPRASAPGPVEEAPLPPRRADPGDWFFVPSWKRTAPAPRSAPRAPEQVLLFSDAFGLGDMLAARLEQRGHRVLRVERGARTDLSFTDGRCTLDPRTPADCRRLLQELKDQGRAPTRLIHLWSVDPQRPAGSRLDVLPRVEESGFRSLVALAQAVGAVLATAPLELQVVSSQLFSVAGDEATCPEKATLLGPCLVIGQEYPNVRCRLVDVPLPVPGSTGEAGLVEHLVAELESPATDAITAWRGRHRWVRTHEPVRLEAPAEGRVPRLRPGGVYLVTGGLGGIGLVLAEALARETRGAKLVLLGRQGAPERATWNSLLDSREDSAPARLVRRLRELEREGAEVMAVAADVTDRARMAEVLADVRARFGAVNGVLHAAGVPAGGALQLKTEEIAQRVFAPKVRGTLVLDSLLDERALDFVIHCASRTSALGGFGQADYVAANAFLDAWAHHKALTSSTFTVAVDWCSWRDVGMLAQAAAKQAPRPQPVAAAPAPMSAPEELGHPLLQRKLASAQGTEVYESVLRVDTHWVLNDHRILGNPVIAGTTYLEMVRAAFDRRLTGHDLEISDVYFLTPLSVRLGDQRVARLELVDEGDAGWSFLVSSRGEGTEPVRHVMGRARPLPAQPVAAQDLAALVAACPTQKVFTDEDAHDEDHGPRWQCVRRVRWGHQQVLATLELPAEFAGDLDAMKLHPSLLDKSIGTGRDFILGAVPYMPYSYGRLVFRRPLTRRIHVHTRSHGEDSNRSETPAFDLRILDDEGRELVEITRFALKRVNDVGAVYRSLALREAAAQAPAAPSAAPPPAAAPASLAENVFAQILRQEAISPAEGVDVLRRVLASAELPQVVVSPRDLEALLARGLIHTAPHRTAEVEVEPEPSAEATASTPRRPRPELPVAFQPPETRLQEQLGDILREVLALDRVGLNDNFFDLGGDSVMAIQIVSRIKKRLGRDIAVVQLFEAPTLGALSRLLGAAAGVDPGAAAEAPASDAAPAASEDSASRGARRRARAIARRGSDGE</sequence>
<comment type="caution">
    <text evidence="9">The sequence shown here is derived from an EMBL/GenBank/DDBJ whole genome shotgun (WGS) entry which is preliminary data.</text>
</comment>
<dbReference type="InterPro" id="IPR013968">
    <property type="entry name" value="PKS_KR"/>
</dbReference>
<dbReference type="Pfam" id="PF22621">
    <property type="entry name" value="CurL-like_PKS_C"/>
    <property type="match status" value="1"/>
</dbReference>
<evidence type="ECO:0000256" key="3">
    <source>
        <dbReference type="ARBA" id="ARBA00022679"/>
    </source>
</evidence>
<dbReference type="PROSITE" id="PS52019">
    <property type="entry name" value="PKS_MFAS_DH"/>
    <property type="match status" value="1"/>
</dbReference>
<dbReference type="InterPro" id="IPR006162">
    <property type="entry name" value="Ppantetheine_attach_site"/>
</dbReference>
<name>A0ABS3DMQ0_9BACT</name>
<dbReference type="InterPro" id="IPR050091">
    <property type="entry name" value="PKS_NRPS_Biosynth_Enz"/>
</dbReference>
<dbReference type="Pfam" id="PF00698">
    <property type="entry name" value="Acyl_transf_1"/>
    <property type="match status" value="1"/>
</dbReference>
<feature type="active site" description="Proton donor; for dehydratase activity" evidence="4">
    <location>
        <position position="1584"/>
    </location>
</feature>
<dbReference type="PANTHER" id="PTHR43775">
    <property type="entry name" value="FATTY ACID SYNTHASE"/>
    <property type="match status" value="1"/>
</dbReference>
<dbReference type="InterPro" id="IPR016036">
    <property type="entry name" value="Malonyl_transacylase_ACP-bd"/>
</dbReference>
<feature type="compositionally biased region" description="Low complexity" evidence="5">
    <location>
        <begin position="1863"/>
        <end position="1886"/>
    </location>
</feature>
<keyword evidence="3" id="KW-0808">Transferase</keyword>
<dbReference type="Gene3D" id="3.30.70.250">
    <property type="entry name" value="Malonyl-CoA ACP transacylase, ACP-binding"/>
    <property type="match status" value="1"/>
</dbReference>
<dbReference type="InterPro" id="IPR020807">
    <property type="entry name" value="PKS_DH"/>
</dbReference>
<dbReference type="Gene3D" id="1.10.1200.10">
    <property type="entry name" value="ACP-like"/>
    <property type="match status" value="1"/>
</dbReference>
<dbReference type="Pfam" id="PF00550">
    <property type="entry name" value="PP-binding"/>
    <property type="match status" value="1"/>
</dbReference>
<feature type="active site" description="Proton acceptor; for dehydratase activity" evidence="4">
    <location>
        <position position="1422"/>
    </location>
</feature>
<dbReference type="Gene3D" id="3.40.50.720">
    <property type="entry name" value="NAD(P)-binding Rossmann-like Domain"/>
    <property type="match status" value="1"/>
</dbReference>
<dbReference type="InterPro" id="IPR020841">
    <property type="entry name" value="PKS_Beta-ketoAc_synthase_dom"/>
</dbReference>
<dbReference type="Pfam" id="PF00109">
    <property type="entry name" value="ketoacyl-synt"/>
    <property type="match status" value="1"/>
</dbReference>
<dbReference type="InterPro" id="IPR036291">
    <property type="entry name" value="NAD(P)-bd_dom_sf"/>
</dbReference>
<dbReference type="SUPFAM" id="SSF53901">
    <property type="entry name" value="Thiolase-like"/>
    <property type="match status" value="1"/>
</dbReference>
<feature type="domain" description="Carrier" evidence="6">
    <location>
        <begin position="1785"/>
        <end position="1860"/>
    </location>
</feature>
<feature type="domain" description="Ketosynthase family 3 (KS3)" evidence="7">
    <location>
        <begin position="10"/>
        <end position="438"/>
    </location>
</feature>
<dbReference type="InterPro" id="IPR042104">
    <property type="entry name" value="PKS_dehydratase_sf"/>
</dbReference>
<evidence type="ECO:0000256" key="1">
    <source>
        <dbReference type="ARBA" id="ARBA00022450"/>
    </source>
</evidence>
<dbReference type="InterPro" id="IPR049551">
    <property type="entry name" value="PKS_DH_C"/>
</dbReference>
<dbReference type="SUPFAM" id="SSF51735">
    <property type="entry name" value="NAD(P)-binding Rossmann-fold domains"/>
    <property type="match status" value="2"/>
</dbReference>
<dbReference type="PANTHER" id="PTHR43775:SF51">
    <property type="entry name" value="INACTIVE PHENOLPHTHIOCEROL SYNTHESIS POLYKETIDE SYNTHASE TYPE I PKS1-RELATED"/>
    <property type="match status" value="1"/>
</dbReference>
<dbReference type="InterPro" id="IPR001227">
    <property type="entry name" value="Ac_transferase_dom_sf"/>
</dbReference>
<dbReference type="InterPro" id="IPR049900">
    <property type="entry name" value="PKS_mFAS_DH"/>
</dbReference>
<dbReference type="InterPro" id="IPR036736">
    <property type="entry name" value="ACP-like_sf"/>
</dbReference>
<evidence type="ECO:0000313" key="10">
    <source>
        <dbReference type="Proteomes" id="UP000664052"/>
    </source>
</evidence>
<evidence type="ECO:0000256" key="5">
    <source>
        <dbReference type="SAM" id="MobiDB-lite"/>
    </source>
</evidence>
<dbReference type="SMART" id="SM00825">
    <property type="entry name" value="PKS_KS"/>
    <property type="match status" value="1"/>
</dbReference>
<gene>
    <name evidence="9" type="ORF">JYK02_34270</name>
</gene>
<dbReference type="SMART" id="SM00822">
    <property type="entry name" value="PKS_KR"/>
    <property type="match status" value="1"/>
</dbReference>
<dbReference type="Gene3D" id="3.40.47.10">
    <property type="match status" value="1"/>
</dbReference>
<feature type="region of interest" description="N-terminal hotdog fold" evidence="4">
    <location>
        <begin position="1391"/>
        <end position="1513"/>
    </location>
</feature>
<feature type="domain" description="PKS/mFAS DH" evidence="8">
    <location>
        <begin position="1391"/>
        <end position="1666"/>
    </location>
</feature>
<dbReference type="Gene3D" id="3.30.70.3290">
    <property type="match status" value="1"/>
</dbReference>
<evidence type="ECO:0000259" key="6">
    <source>
        <dbReference type="PROSITE" id="PS50075"/>
    </source>
</evidence>
<dbReference type="Pfam" id="PF21089">
    <property type="entry name" value="PKS_DH_N"/>
    <property type="match status" value="1"/>
</dbReference>
<evidence type="ECO:0000259" key="8">
    <source>
        <dbReference type="PROSITE" id="PS52019"/>
    </source>
</evidence>
<dbReference type="PROSITE" id="PS50075">
    <property type="entry name" value="CARRIER"/>
    <property type="match status" value="1"/>
</dbReference>
<dbReference type="InterPro" id="IPR016039">
    <property type="entry name" value="Thiolase-like"/>
</dbReference>
<feature type="region of interest" description="Disordered" evidence="5">
    <location>
        <begin position="1753"/>
        <end position="1786"/>
    </location>
</feature>
<dbReference type="InterPro" id="IPR014030">
    <property type="entry name" value="Ketoacyl_synth_N"/>
</dbReference>
<dbReference type="CDD" id="cd00833">
    <property type="entry name" value="PKS"/>
    <property type="match status" value="1"/>
</dbReference>
<evidence type="ECO:0000259" key="7">
    <source>
        <dbReference type="PROSITE" id="PS52004"/>
    </source>
</evidence>
<dbReference type="Pfam" id="PF08659">
    <property type="entry name" value="KR"/>
    <property type="match status" value="1"/>
</dbReference>
<evidence type="ECO:0000256" key="4">
    <source>
        <dbReference type="PROSITE-ProRule" id="PRU01363"/>
    </source>
</evidence>
<dbReference type="Gene3D" id="3.40.366.10">
    <property type="entry name" value="Malonyl-Coenzyme A Acyl Carrier Protein, domain 2"/>
    <property type="match status" value="1"/>
</dbReference>
<dbReference type="InterPro" id="IPR057326">
    <property type="entry name" value="KR_dom"/>
</dbReference>
<reference evidence="9 10" key="1">
    <citation type="submission" date="2021-02" db="EMBL/GenBank/DDBJ databases">
        <title>De Novo genome assembly of isolated myxobacteria.</title>
        <authorList>
            <person name="Stevens D.C."/>
        </authorList>
    </citation>
    <scope>NUCLEOTIDE SEQUENCE [LARGE SCALE GENOMIC DNA]</scope>
    <source>
        <strain evidence="9 10">ATCC 29039</strain>
    </source>
</reference>
<dbReference type="SUPFAM" id="SSF55048">
    <property type="entry name" value="Probable ACP-binding domain of malonyl-CoA ACP transacylase"/>
    <property type="match status" value="1"/>
</dbReference>
<feature type="compositionally biased region" description="Basic residues" evidence="5">
    <location>
        <begin position="1887"/>
        <end position="1896"/>
    </location>
</feature>